<reference evidence="2 3" key="1">
    <citation type="submission" date="2019-03" db="EMBL/GenBank/DDBJ databases">
        <title>Complete genome sequence of Paenisporosarcina antarctica CGMCC 1.6503T.</title>
        <authorList>
            <person name="Rong J.-C."/>
            <person name="Chi N.-Y."/>
            <person name="Zhang Q.-F."/>
        </authorList>
    </citation>
    <scope>NUCLEOTIDE SEQUENCE [LARGE SCALE GENOMIC DNA]</scope>
    <source>
        <strain evidence="2 3">CGMCC 1.6503</strain>
    </source>
</reference>
<feature type="transmembrane region" description="Helical" evidence="1">
    <location>
        <begin position="33"/>
        <end position="52"/>
    </location>
</feature>
<feature type="transmembrane region" description="Helical" evidence="1">
    <location>
        <begin position="99"/>
        <end position="119"/>
    </location>
</feature>
<keyword evidence="3" id="KW-1185">Reference proteome</keyword>
<evidence type="ECO:0000256" key="1">
    <source>
        <dbReference type="SAM" id="Phobius"/>
    </source>
</evidence>
<evidence type="ECO:0000313" key="2">
    <source>
        <dbReference type="EMBL" id="QBP39747.1"/>
    </source>
</evidence>
<dbReference type="Proteomes" id="UP000294292">
    <property type="component" value="Chromosome"/>
</dbReference>
<dbReference type="KEGG" id="panc:E2636_00595"/>
<accession>A0A4P6ZU56</accession>
<evidence type="ECO:0000313" key="3">
    <source>
        <dbReference type="Proteomes" id="UP000294292"/>
    </source>
</evidence>
<dbReference type="EMBL" id="CP038015">
    <property type="protein sequence ID" value="QBP39747.1"/>
    <property type="molecule type" value="Genomic_DNA"/>
</dbReference>
<organism evidence="2 3">
    <name type="scientific">Paenisporosarcina antarctica</name>
    <dbReference type="NCBI Taxonomy" id="417367"/>
    <lineage>
        <taxon>Bacteria</taxon>
        <taxon>Bacillati</taxon>
        <taxon>Bacillota</taxon>
        <taxon>Bacilli</taxon>
        <taxon>Bacillales</taxon>
        <taxon>Caryophanaceae</taxon>
        <taxon>Paenisporosarcina</taxon>
    </lineage>
</organism>
<feature type="transmembrane region" description="Helical" evidence="1">
    <location>
        <begin position="9"/>
        <end position="27"/>
    </location>
</feature>
<keyword evidence="1" id="KW-0472">Membrane</keyword>
<name>A0A4P6ZU56_9BACL</name>
<proteinExistence type="predicted"/>
<keyword evidence="1" id="KW-1133">Transmembrane helix</keyword>
<dbReference type="AlphaFoldDB" id="A0A4P6ZU56"/>
<gene>
    <name evidence="2" type="ORF">E2636_00595</name>
</gene>
<protein>
    <submittedName>
        <fullName evidence="2">Uncharacterized protein</fullName>
    </submittedName>
</protein>
<dbReference type="RefSeq" id="WP_134208087.1">
    <property type="nucleotide sequence ID" value="NZ_CP038015.1"/>
</dbReference>
<sequence>MKSKLVQQILLIGVPTIIICFSIFLLIKGETVLVLGLVLFGWAFDTYIEFKLNGIYKKSHEGYLNIIRKGTDFAHRMMMSAIIILMYIHFLHYPLETGFVLTLLLLIGYISETLSKLFLYNKIKKENSN</sequence>
<keyword evidence="1" id="KW-0812">Transmembrane</keyword>
<feature type="transmembrane region" description="Helical" evidence="1">
    <location>
        <begin position="73"/>
        <end position="93"/>
    </location>
</feature>